<evidence type="ECO:0000313" key="8">
    <source>
        <dbReference type="Proteomes" id="UP000184066"/>
    </source>
</evidence>
<keyword evidence="8" id="KW-1185">Reference proteome</keyword>
<evidence type="ECO:0000256" key="2">
    <source>
        <dbReference type="ARBA" id="ARBA00022723"/>
    </source>
</evidence>
<feature type="domain" description="RNA-binding protein AU-1/Ribonuclease E/G" evidence="6">
    <location>
        <begin position="107"/>
        <end position="214"/>
    </location>
</feature>
<name>A0A1M7RYI5_9RHOB</name>
<dbReference type="InterPro" id="IPR012340">
    <property type="entry name" value="NA-bd_OB-fold"/>
</dbReference>
<evidence type="ECO:0000256" key="4">
    <source>
        <dbReference type="ARBA" id="ARBA00022842"/>
    </source>
</evidence>
<dbReference type="RefSeq" id="WP_072745877.1">
    <property type="nucleotide sequence ID" value="NZ_FOHL01000002.1"/>
</dbReference>
<dbReference type="GO" id="GO:0016787">
    <property type="term" value="F:hydrolase activity"/>
    <property type="evidence" value="ECO:0007669"/>
    <property type="project" value="UniProtKB-KW"/>
</dbReference>
<feature type="domain" description="RNA-binding protein AU-1/Ribonuclease E/G" evidence="6">
    <location>
        <begin position="215"/>
        <end position="341"/>
    </location>
</feature>
<protein>
    <submittedName>
        <fullName evidence="7">Ribonuclease, Rne/Rng family</fullName>
    </submittedName>
</protein>
<dbReference type="InterPro" id="IPR004659">
    <property type="entry name" value="RNase_E/G"/>
</dbReference>
<keyword evidence="4" id="KW-0460">Magnesium</keyword>
<organism evidence="7 8">
    <name type="scientific">Oceanicella actignis</name>
    <dbReference type="NCBI Taxonomy" id="1189325"/>
    <lineage>
        <taxon>Bacteria</taxon>
        <taxon>Pseudomonadati</taxon>
        <taxon>Pseudomonadota</taxon>
        <taxon>Alphaproteobacteria</taxon>
        <taxon>Rhodobacterales</taxon>
        <taxon>Paracoccaceae</taxon>
        <taxon>Oceanicella</taxon>
    </lineage>
</organism>
<dbReference type="AlphaFoldDB" id="A0A1M7RYI5"/>
<sequence length="364" mass="38886">MNGRAIVILDDPDLPAMAALTEGGRLIDLLIDPPEDDPTPRPGAIHMARVTRLAPAMGAVFVDLGEGREGFLKGVKGLRAGDWLAVQISRHAEPGKAVPVSAEPLFKGRYAIVTPHAPGLNVARKIRDPEERARLTRIAQEALERAGLSAGLVVRTAAEGAAEAEIAEDVEELAALARLVEGAPADAPAELVAAPDAEVLAWRDWVDPEPERVLRGDSGLFDDLGLLDQIEALLSPRVPLPGGAWMTIEPTAAMVCVDVNTGADFSPASALKANLAALEDLPRQLRLRGLGGQITVDAAPCSKRDRPKLEAALKRALKSDPVETTVAGWTPLGNLELLRKRERRPIAELLRAPLERTARGRGRR</sequence>
<dbReference type="Gene3D" id="2.40.50.140">
    <property type="entry name" value="Nucleic acid-binding proteins"/>
    <property type="match status" value="1"/>
</dbReference>
<dbReference type="Proteomes" id="UP000184066">
    <property type="component" value="Unassembled WGS sequence"/>
</dbReference>
<dbReference type="OrthoDB" id="9804278at2"/>
<keyword evidence="2" id="KW-0479">Metal-binding</keyword>
<dbReference type="SUPFAM" id="SSF50249">
    <property type="entry name" value="Nucleic acid-binding proteins"/>
    <property type="match status" value="1"/>
</dbReference>
<evidence type="ECO:0000259" key="6">
    <source>
        <dbReference type="Pfam" id="PF10150"/>
    </source>
</evidence>
<dbReference type="GO" id="GO:0003723">
    <property type="term" value="F:RNA binding"/>
    <property type="evidence" value="ECO:0007669"/>
    <property type="project" value="UniProtKB-KW"/>
</dbReference>
<dbReference type="GO" id="GO:0004540">
    <property type="term" value="F:RNA nuclease activity"/>
    <property type="evidence" value="ECO:0007669"/>
    <property type="project" value="InterPro"/>
</dbReference>
<dbReference type="STRING" id="1189325.SAMN04488119_102211"/>
<comment type="cofactor">
    <cofactor evidence="1">
        <name>Mg(2+)</name>
        <dbReference type="ChEBI" id="CHEBI:18420"/>
    </cofactor>
</comment>
<evidence type="ECO:0000256" key="5">
    <source>
        <dbReference type="ARBA" id="ARBA00022884"/>
    </source>
</evidence>
<gene>
    <name evidence="7" type="ORF">SAMN05216200_101307</name>
</gene>
<evidence type="ECO:0000256" key="1">
    <source>
        <dbReference type="ARBA" id="ARBA00001946"/>
    </source>
</evidence>
<keyword evidence="3" id="KW-0378">Hydrolase</keyword>
<dbReference type="GO" id="GO:0006364">
    <property type="term" value="P:rRNA processing"/>
    <property type="evidence" value="ECO:0007669"/>
    <property type="project" value="TreeGrafter"/>
</dbReference>
<reference evidence="7 8" key="1">
    <citation type="submission" date="2016-12" db="EMBL/GenBank/DDBJ databases">
        <authorList>
            <person name="Song W.-J."/>
            <person name="Kurnit D.M."/>
        </authorList>
    </citation>
    <scope>NUCLEOTIDE SEQUENCE [LARGE SCALE GENOMIC DNA]</scope>
    <source>
        <strain evidence="7 8">CGMCC 1.10808</strain>
    </source>
</reference>
<accession>A0A1M7RYI5</accession>
<dbReference type="Pfam" id="PF10150">
    <property type="entry name" value="RNase_E_G"/>
    <property type="match status" value="2"/>
</dbReference>
<dbReference type="EMBL" id="FRDL01000001">
    <property type="protein sequence ID" value="SHN51226.1"/>
    <property type="molecule type" value="Genomic_DNA"/>
</dbReference>
<dbReference type="PANTHER" id="PTHR30001">
    <property type="entry name" value="RIBONUCLEASE"/>
    <property type="match status" value="1"/>
</dbReference>
<evidence type="ECO:0000313" key="7">
    <source>
        <dbReference type="EMBL" id="SHN51226.1"/>
    </source>
</evidence>
<evidence type="ECO:0000256" key="3">
    <source>
        <dbReference type="ARBA" id="ARBA00022801"/>
    </source>
</evidence>
<dbReference type="PANTHER" id="PTHR30001:SF0">
    <property type="entry name" value="RIBONUCLEASE G"/>
    <property type="match status" value="1"/>
</dbReference>
<keyword evidence="5" id="KW-0694">RNA-binding</keyword>
<dbReference type="GO" id="GO:0046872">
    <property type="term" value="F:metal ion binding"/>
    <property type="evidence" value="ECO:0007669"/>
    <property type="project" value="UniProtKB-KW"/>
</dbReference>
<dbReference type="GO" id="GO:0005737">
    <property type="term" value="C:cytoplasm"/>
    <property type="evidence" value="ECO:0007669"/>
    <property type="project" value="TreeGrafter"/>
</dbReference>
<proteinExistence type="predicted"/>
<dbReference type="InterPro" id="IPR019307">
    <property type="entry name" value="RNA-bd_AU-1/RNase_E/G"/>
</dbReference>